<dbReference type="Proteomes" id="UP000215453">
    <property type="component" value="Chromosome 9"/>
</dbReference>
<dbReference type="PANTHER" id="PTHR38117">
    <property type="entry name" value="NACHT AND WD40 DOMAIN PROTEIN"/>
    <property type="match status" value="1"/>
</dbReference>
<gene>
    <name evidence="3" type="ORF">ZT1A5_G8847</name>
</gene>
<evidence type="ECO:0000313" key="4">
    <source>
        <dbReference type="Proteomes" id="UP000215453"/>
    </source>
</evidence>
<dbReference type="Pfam" id="PF23155">
    <property type="entry name" value="DUF7053"/>
    <property type="match status" value="1"/>
</dbReference>
<dbReference type="AlphaFoldDB" id="A0A1Y6LSQ4"/>
<name>A0A1Y6LSQ4_ZYMTR</name>
<dbReference type="InterPro" id="IPR055481">
    <property type="entry name" value="DUF7053"/>
</dbReference>
<accession>A0A1Y6LSQ4</accession>
<feature type="domain" description="DUF7053" evidence="2">
    <location>
        <begin position="12"/>
        <end position="193"/>
    </location>
</feature>
<reference evidence="3 4" key="1">
    <citation type="submission" date="2016-10" db="EMBL/GenBank/DDBJ databases">
        <authorList>
            <person name="Varghese N."/>
        </authorList>
    </citation>
    <scope>NUCLEOTIDE SEQUENCE [LARGE SCALE GENOMIC DNA]</scope>
</reference>
<evidence type="ECO:0000259" key="2">
    <source>
        <dbReference type="Pfam" id="PF23155"/>
    </source>
</evidence>
<protein>
    <recommendedName>
        <fullName evidence="2">DUF7053 domain-containing protein</fullName>
    </recommendedName>
</protein>
<feature type="region of interest" description="Disordered" evidence="1">
    <location>
        <begin position="45"/>
        <end position="81"/>
    </location>
</feature>
<evidence type="ECO:0000313" key="3">
    <source>
        <dbReference type="EMBL" id="SMY27402.1"/>
    </source>
</evidence>
<proteinExistence type="predicted"/>
<evidence type="ECO:0000256" key="1">
    <source>
        <dbReference type="SAM" id="MobiDB-lite"/>
    </source>
</evidence>
<dbReference type="EMBL" id="LT882684">
    <property type="protein sequence ID" value="SMY27402.1"/>
    <property type="molecule type" value="Genomic_DNA"/>
</dbReference>
<sequence length="206" mass="22607">MGLLETSFTSCVSTPIPADISPSHLPIGVAILQNYDNVAHFSSNCTGSRKLPPPPEDSKSQPTTSSSQEQEEQDTPEEPQHWSITEDLPFIPSWLWSGGTTYSAIVHPTSSGCIAKITASSLYTSTNTWKVVKGSPPEDDEGMMLEGTVREGSEWYIQTRSEAVCNKAFVKYVTKGLARGTRGMHERFLERLREEIRGQEEGGGGR</sequence>
<organism evidence="3 4">
    <name type="scientific">Zymoseptoria tritici ST99CH_1A5</name>
    <dbReference type="NCBI Taxonomy" id="1276529"/>
    <lineage>
        <taxon>Eukaryota</taxon>
        <taxon>Fungi</taxon>
        <taxon>Dikarya</taxon>
        <taxon>Ascomycota</taxon>
        <taxon>Pezizomycotina</taxon>
        <taxon>Dothideomycetes</taxon>
        <taxon>Dothideomycetidae</taxon>
        <taxon>Mycosphaerellales</taxon>
        <taxon>Mycosphaerellaceae</taxon>
        <taxon>Zymoseptoria</taxon>
    </lineage>
</organism>
<dbReference type="PANTHER" id="PTHR38117:SF1">
    <property type="entry name" value="DUF3074 DOMAIN-CONTAINING PROTEIN"/>
    <property type="match status" value="1"/>
</dbReference>